<evidence type="ECO:0000313" key="2">
    <source>
        <dbReference type="Proteomes" id="UP000000768"/>
    </source>
</evidence>
<evidence type="ECO:0000313" key="1">
    <source>
        <dbReference type="EMBL" id="OQU77378.1"/>
    </source>
</evidence>
<protein>
    <submittedName>
        <fullName evidence="1">Uncharacterized protein</fullName>
    </submittedName>
</protein>
<dbReference type="Gramene" id="OQU77378">
    <property type="protein sequence ID" value="OQU77378"/>
    <property type="gene ID" value="SORBI_3009G037050"/>
</dbReference>
<dbReference type="EMBL" id="CM000768">
    <property type="protein sequence ID" value="OQU77378.1"/>
    <property type="molecule type" value="Genomic_DNA"/>
</dbReference>
<reference evidence="1 2" key="1">
    <citation type="journal article" date="2009" name="Nature">
        <title>The Sorghum bicolor genome and the diversification of grasses.</title>
        <authorList>
            <person name="Paterson A.H."/>
            <person name="Bowers J.E."/>
            <person name="Bruggmann R."/>
            <person name="Dubchak I."/>
            <person name="Grimwood J."/>
            <person name="Gundlach H."/>
            <person name="Haberer G."/>
            <person name="Hellsten U."/>
            <person name="Mitros T."/>
            <person name="Poliakov A."/>
            <person name="Schmutz J."/>
            <person name="Spannagl M."/>
            <person name="Tang H."/>
            <person name="Wang X."/>
            <person name="Wicker T."/>
            <person name="Bharti A.K."/>
            <person name="Chapman J."/>
            <person name="Feltus F.A."/>
            <person name="Gowik U."/>
            <person name="Grigoriev I.V."/>
            <person name="Lyons E."/>
            <person name="Maher C.A."/>
            <person name="Martis M."/>
            <person name="Narechania A."/>
            <person name="Otillar R.P."/>
            <person name="Penning B.W."/>
            <person name="Salamov A.A."/>
            <person name="Wang Y."/>
            <person name="Zhang L."/>
            <person name="Carpita N.C."/>
            <person name="Freeling M."/>
            <person name="Gingle A.R."/>
            <person name="Hash C.T."/>
            <person name="Keller B."/>
            <person name="Klein P."/>
            <person name="Kresovich S."/>
            <person name="McCann M.C."/>
            <person name="Ming R."/>
            <person name="Peterson D.G."/>
            <person name="Mehboob-ur-Rahman"/>
            <person name="Ware D."/>
            <person name="Westhoff P."/>
            <person name="Mayer K.F."/>
            <person name="Messing J."/>
            <person name="Rokhsar D.S."/>
        </authorList>
    </citation>
    <scope>NUCLEOTIDE SEQUENCE [LARGE SCALE GENOMIC DNA]</scope>
    <source>
        <strain evidence="2">cv. BTx623</strain>
    </source>
</reference>
<proteinExistence type="predicted"/>
<sequence>MEAQGELERWVHNLGRTLARLLVLLCGKVINES</sequence>
<gene>
    <name evidence="1" type="ORF">SORBI_3009G037050</name>
</gene>
<dbReference type="InParanoid" id="A0A1Z5R0R5"/>
<keyword evidence="2" id="KW-1185">Reference proteome</keyword>
<dbReference type="AlphaFoldDB" id="A0A1Z5R0R5"/>
<accession>A0A1Z5R0R5</accession>
<organism evidence="1 2">
    <name type="scientific">Sorghum bicolor</name>
    <name type="common">Sorghum</name>
    <name type="synonym">Sorghum vulgare</name>
    <dbReference type="NCBI Taxonomy" id="4558"/>
    <lineage>
        <taxon>Eukaryota</taxon>
        <taxon>Viridiplantae</taxon>
        <taxon>Streptophyta</taxon>
        <taxon>Embryophyta</taxon>
        <taxon>Tracheophyta</taxon>
        <taxon>Spermatophyta</taxon>
        <taxon>Magnoliopsida</taxon>
        <taxon>Liliopsida</taxon>
        <taxon>Poales</taxon>
        <taxon>Poaceae</taxon>
        <taxon>PACMAD clade</taxon>
        <taxon>Panicoideae</taxon>
        <taxon>Andropogonodae</taxon>
        <taxon>Andropogoneae</taxon>
        <taxon>Sorghinae</taxon>
        <taxon>Sorghum</taxon>
    </lineage>
</organism>
<name>A0A1Z5R0R5_SORBI</name>
<reference evidence="2" key="2">
    <citation type="journal article" date="2018" name="Plant J.">
        <title>The Sorghum bicolor reference genome: improved assembly, gene annotations, a transcriptome atlas, and signatures of genome organization.</title>
        <authorList>
            <person name="McCormick R.F."/>
            <person name="Truong S.K."/>
            <person name="Sreedasyam A."/>
            <person name="Jenkins J."/>
            <person name="Shu S."/>
            <person name="Sims D."/>
            <person name="Kennedy M."/>
            <person name="Amirebrahimi M."/>
            <person name="Weers B.D."/>
            <person name="McKinley B."/>
            <person name="Mattison A."/>
            <person name="Morishige D.T."/>
            <person name="Grimwood J."/>
            <person name="Schmutz J."/>
            <person name="Mullet J.E."/>
        </authorList>
    </citation>
    <scope>NUCLEOTIDE SEQUENCE [LARGE SCALE GENOMIC DNA]</scope>
    <source>
        <strain evidence="2">cv. BTx623</strain>
    </source>
</reference>
<dbReference type="Proteomes" id="UP000000768">
    <property type="component" value="Chromosome 9"/>
</dbReference>